<dbReference type="InterPro" id="IPR011009">
    <property type="entry name" value="Kinase-like_dom_sf"/>
</dbReference>
<dbReference type="PANTHER" id="PTHR43289">
    <property type="entry name" value="MITOGEN-ACTIVATED PROTEIN KINASE KINASE KINASE 20-RELATED"/>
    <property type="match status" value="1"/>
</dbReference>
<reference evidence="10" key="1">
    <citation type="submission" date="2019-11" db="EMBL/GenBank/DDBJ databases">
        <title>Spread of Macrolides and rifampicin resistant Rhodococcus equi in clinical isolates in the USA.</title>
        <authorList>
            <person name="Alvarez-Narvaez S."/>
            <person name="Huber L."/>
            <person name="Cohen N.D."/>
            <person name="Slovis N."/>
            <person name="Greiter M."/>
            <person name="Giguere S."/>
            <person name="Hart K."/>
        </authorList>
    </citation>
    <scope>NUCLEOTIDE SEQUENCE</scope>
    <source>
        <strain evidence="10">Lh_17</strain>
    </source>
</reference>
<dbReference type="Pfam" id="PF00069">
    <property type="entry name" value="Pkinase"/>
    <property type="match status" value="2"/>
</dbReference>
<feature type="domain" description="Protein kinase" evidence="8">
    <location>
        <begin position="219"/>
        <end position="498"/>
    </location>
</feature>
<dbReference type="PROSITE" id="PS50965">
    <property type="entry name" value="NERD"/>
    <property type="match status" value="1"/>
</dbReference>
<dbReference type="PROSITE" id="PS50011">
    <property type="entry name" value="PROTEIN_KINASE_DOM"/>
    <property type="match status" value="2"/>
</dbReference>
<dbReference type="EC" id="2.7.11.1" evidence="1"/>
<dbReference type="EMBL" id="WVDC01000001">
    <property type="protein sequence ID" value="NKW40091.1"/>
    <property type="molecule type" value="Genomic_DNA"/>
</dbReference>
<evidence type="ECO:0000256" key="4">
    <source>
        <dbReference type="ARBA" id="ARBA00022741"/>
    </source>
</evidence>
<dbReference type="Proteomes" id="UP000808906">
    <property type="component" value="Unassembled WGS sequence"/>
</dbReference>
<proteinExistence type="predicted"/>
<dbReference type="GO" id="GO:0005524">
    <property type="term" value="F:ATP binding"/>
    <property type="evidence" value="ECO:0007669"/>
    <property type="project" value="UniProtKB-KW"/>
</dbReference>
<dbReference type="EMBL" id="WVBC01000034">
    <property type="protein sequence ID" value="NKT81654.1"/>
    <property type="molecule type" value="Genomic_DNA"/>
</dbReference>
<dbReference type="Pfam" id="PF08378">
    <property type="entry name" value="NERD"/>
    <property type="match status" value="1"/>
</dbReference>
<keyword evidence="5 11" id="KW-0418">Kinase</keyword>
<feature type="region of interest" description="Disordered" evidence="7">
    <location>
        <begin position="974"/>
        <end position="993"/>
    </location>
</feature>
<keyword evidence="4" id="KW-0547">Nucleotide-binding</keyword>
<evidence type="ECO:0000256" key="1">
    <source>
        <dbReference type="ARBA" id="ARBA00012513"/>
    </source>
</evidence>
<accession>A0A9Q5F3V3</accession>
<feature type="domain" description="NERD" evidence="9">
    <location>
        <begin position="14"/>
        <end position="132"/>
    </location>
</feature>
<sequence length="1380" mass="147890">MAGRSDRWVEVSRSAFAHETEGLNSLRETVPNASPYRAWTNFEFMDNHGLWHEVDALVLGRRRLHLIELKHFQGRLGGSETNWVRQLPNGKIRTQRSPLLLTRRKAQRLATRIEEEARKVAIEHGLNPEKVRRALPFVQESVFLHAEGFTVDMPELAKSGLFGLDGDEGRSNLPGISTRILEPPTEGRRVDEDLSVIVALALKNLGVARRTEREAGSWTISGAPIASGDDWQEWPAKHKGTDEQARARIVSCRPGTPTHARAAAHRKMQREYTLLSSLRHESIVAPRDLVQDDDGNTVLVYPETPGYEPLDLALATRTLTAEQQLTVLTRVADALAYAHRNHVAHRGLGPSTVLVHTERLDAGRVDVRLVDWSWAGRIHDGGTRSATMLGTAVTATGGAAADEVYQAPEDRWAPDSDRIALDVFSLGALAYFLLSGGQNPARDRAALLERLRLEQGLDLAAATGRFVDEQLRELVLRATNPSVSKRVGTDTKTGRPTFGAQQFAAALDDYRRAQTPTSATPEVDPLNPPTGALLGDRFEVLQVLGSGSTARGILVADHEHDERTRVLKVGLDDTATPRLQEEAEVLTALAQQQPPVPGVVELIEGPLHLGHRTALLLSNCGEQTLADVVRYTPLGEAQLKTWGLGLLDAVVALDAAGITHRDIKPSNLGLSRPDGKRSAKARLALFDFSLSRAPVDQLDAGTPPYRDPFLGTGIRTAYDSAAERYSAAVVLYEMATASTPVYGDGVSDPRVLSDDVAVSAEDFGGFSRTRAEALAGFFRTALARNVRDRFDTAAAMRAAWAAVFAAKPAAAGPVIEVDATTTMQSTSTVDVEGATPAAPTYRSLQVLATEFARAAATKPSAIRRQVVELLLGTHQAAPDDPFVTYQVLAPLAGVTPGRIAQIFGELRELWAKNPQLAATVDLLHQQGLALLESLGGASTPELLARELAGALDTDGLAGTQRTALGVLRLVLASAPPAPEPEPGTDASDEQDTSLQLVRRQSTGTVAMIATSPRFRPLPAALARAAEDLVADAQAQGTALAVPTETDRPLRAAAAAALDVAPDQVEIPGYVLLRIAAASSGSVTLSARDELHARTLPIRDALVLLLQGLSTSDSFGRAELESRVAARFPTLAKKLPRRPELDGLVAAVVPGMVWNEERGRYEFRDAPQQLSHVPTRHTLAGSPAVGTGAGSDIELLLHASVRERTFRALGVPLGASDQVADALVERFGATRVDVTDVLLGELRAKATAAGIPWDAILAADSGAAADREGLKGFVTQALPAIVAAVDAADGPVVLTDLSTLAAYGQLGVLQAWVDVTNPPPHAVWALIPQPQESGGRPGARVDGTALPRTSPEQFVQVDRFGLQALLTRRNVEQKNTMKEHV</sequence>
<keyword evidence="6" id="KW-0067">ATP-binding</keyword>
<keyword evidence="2" id="KW-0723">Serine/threonine-protein kinase</keyword>
<feature type="domain" description="Protein kinase" evidence="8">
    <location>
        <begin position="538"/>
        <end position="801"/>
    </location>
</feature>
<comment type="caution">
    <text evidence="11">The sequence shown here is derived from an EMBL/GenBank/DDBJ whole genome shotgun (WGS) entry which is preliminary data.</text>
</comment>
<evidence type="ECO:0000313" key="13">
    <source>
        <dbReference type="Proteomes" id="UP000603463"/>
    </source>
</evidence>
<evidence type="ECO:0000256" key="2">
    <source>
        <dbReference type="ARBA" id="ARBA00022527"/>
    </source>
</evidence>
<dbReference type="GO" id="GO:0004674">
    <property type="term" value="F:protein serine/threonine kinase activity"/>
    <property type="evidence" value="ECO:0007669"/>
    <property type="project" value="UniProtKB-KW"/>
</dbReference>
<protein>
    <recommendedName>
        <fullName evidence="1">non-specific serine/threonine protein kinase</fullName>
        <ecNumber evidence="1">2.7.11.1</ecNumber>
    </recommendedName>
</protein>
<evidence type="ECO:0000259" key="8">
    <source>
        <dbReference type="PROSITE" id="PS50011"/>
    </source>
</evidence>
<dbReference type="Gene3D" id="1.10.510.10">
    <property type="entry name" value="Transferase(Phosphotransferase) domain 1"/>
    <property type="match status" value="2"/>
</dbReference>
<dbReference type="SMART" id="SM00220">
    <property type="entry name" value="S_TKc"/>
    <property type="match status" value="1"/>
</dbReference>
<dbReference type="SUPFAM" id="SSF56112">
    <property type="entry name" value="Protein kinase-like (PK-like)"/>
    <property type="match status" value="2"/>
</dbReference>
<evidence type="ECO:0000259" key="9">
    <source>
        <dbReference type="PROSITE" id="PS50965"/>
    </source>
</evidence>
<gene>
    <name evidence="10" type="ORF">GS441_17810</name>
    <name evidence="11" type="ORF">GS882_26655</name>
    <name evidence="12" type="ORF">GS947_00290</name>
</gene>
<dbReference type="PANTHER" id="PTHR43289:SF6">
    <property type="entry name" value="SERINE_THREONINE-PROTEIN KINASE NEKL-3"/>
    <property type="match status" value="1"/>
</dbReference>
<dbReference type="InterPro" id="IPR000719">
    <property type="entry name" value="Prot_kinase_dom"/>
</dbReference>
<evidence type="ECO:0000313" key="12">
    <source>
        <dbReference type="EMBL" id="NKW40091.1"/>
    </source>
</evidence>
<keyword evidence="3" id="KW-0808">Transferase</keyword>
<organism evidence="11 13">
    <name type="scientific">Rhodococcus hoagii</name>
    <name type="common">Corynebacterium equii</name>
    <dbReference type="NCBI Taxonomy" id="43767"/>
    <lineage>
        <taxon>Bacteria</taxon>
        <taxon>Bacillati</taxon>
        <taxon>Actinomycetota</taxon>
        <taxon>Actinomycetes</taxon>
        <taxon>Mycobacteriales</taxon>
        <taxon>Nocardiaceae</taxon>
        <taxon>Prescottella</taxon>
    </lineage>
</organism>
<evidence type="ECO:0000313" key="11">
    <source>
        <dbReference type="EMBL" id="NKT81654.1"/>
    </source>
</evidence>
<evidence type="ECO:0000256" key="7">
    <source>
        <dbReference type="SAM" id="MobiDB-lite"/>
    </source>
</evidence>
<evidence type="ECO:0000256" key="6">
    <source>
        <dbReference type="ARBA" id="ARBA00022840"/>
    </source>
</evidence>
<evidence type="ECO:0000256" key="3">
    <source>
        <dbReference type="ARBA" id="ARBA00022679"/>
    </source>
</evidence>
<reference evidence="11" key="2">
    <citation type="journal article" date="2020" name="Environ. Microbiol.">
        <title>The novel and transferable erm(51) gene confers Macrolides, Lincosamides, and Streptogramins B (MLSB) resistance to clonal Rhodococcus equi in the environment.</title>
        <authorList>
            <person name="Huber L."/>
            <person name="Giguere S."/>
            <person name="Slovis N.M."/>
            <person name="Alvarez-Narvaez S."/>
            <person name="Hart K.A."/>
            <person name="Greiter M."/>
            <person name="Morris E.R.A."/>
            <person name="Cohen N.D."/>
        </authorList>
    </citation>
    <scope>NUCLEOTIDE SEQUENCE</scope>
    <source>
        <strain evidence="11">Lh_116_1</strain>
        <strain evidence="12">Lh_16_1</strain>
    </source>
</reference>
<dbReference type="Proteomes" id="UP000603463">
    <property type="component" value="Unassembled WGS sequence"/>
</dbReference>
<evidence type="ECO:0000313" key="10">
    <source>
        <dbReference type="EMBL" id="MBM4567233.1"/>
    </source>
</evidence>
<dbReference type="EMBL" id="WUXR01000008">
    <property type="protein sequence ID" value="MBM4567233.1"/>
    <property type="molecule type" value="Genomic_DNA"/>
</dbReference>
<evidence type="ECO:0000256" key="5">
    <source>
        <dbReference type="ARBA" id="ARBA00022777"/>
    </source>
</evidence>
<dbReference type="Proteomes" id="UP000608063">
    <property type="component" value="Unassembled WGS sequence"/>
</dbReference>
<name>A0A9Q5F3V3_RHOHA</name>
<dbReference type="InterPro" id="IPR011528">
    <property type="entry name" value="NERD"/>
</dbReference>